<dbReference type="InterPro" id="IPR036640">
    <property type="entry name" value="ABC1_TM_sf"/>
</dbReference>
<evidence type="ECO:0000256" key="4">
    <source>
        <dbReference type="ARBA" id="ARBA00022692"/>
    </source>
</evidence>
<gene>
    <name evidence="9" type="ORF">PACLA_8A008124</name>
</gene>
<dbReference type="InterPro" id="IPR011527">
    <property type="entry name" value="ABC1_TM_dom"/>
</dbReference>
<dbReference type="Proteomes" id="UP001152795">
    <property type="component" value="Unassembled WGS sequence"/>
</dbReference>
<dbReference type="PROSITE" id="PS50929">
    <property type="entry name" value="ABC_TM1F"/>
    <property type="match status" value="1"/>
</dbReference>
<name>A0A7D9IH16_PARCT</name>
<evidence type="ECO:0000313" key="10">
    <source>
        <dbReference type="Proteomes" id="UP001152795"/>
    </source>
</evidence>
<proteinExistence type="inferred from homology"/>
<keyword evidence="10" id="KW-1185">Reference proteome</keyword>
<feature type="non-terminal residue" evidence="9">
    <location>
        <position position="1"/>
    </location>
</feature>
<keyword evidence="7" id="KW-1133">Transmembrane helix</keyword>
<dbReference type="SUPFAM" id="SSF90123">
    <property type="entry name" value="ABC transporter transmembrane region"/>
    <property type="match status" value="1"/>
</dbReference>
<comment type="subcellular location">
    <subcellularLocation>
        <location evidence="1">Membrane</location>
        <topology evidence="1">Multi-pass membrane protein</topology>
    </subcellularLocation>
</comment>
<organism evidence="9 10">
    <name type="scientific">Paramuricea clavata</name>
    <name type="common">Red gorgonian</name>
    <name type="synonym">Violescent sea-whip</name>
    <dbReference type="NCBI Taxonomy" id="317549"/>
    <lineage>
        <taxon>Eukaryota</taxon>
        <taxon>Metazoa</taxon>
        <taxon>Cnidaria</taxon>
        <taxon>Anthozoa</taxon>
        <taxon>Octocorallia</taxon>
        <taxon>Malacalcyonacea</taxon>
        <taxon>Plexauridae</taxon>
        <taxon>Paramuricea</taxon>
    </lineage>
</organism>
<evidence type="ECO:0000256" key="5">
    <source>
        <dbReference type="ARBA" id="ARBA00022741"/>
    </source>
</evidence>
<evidence type="ECO:0000256" key="3">
    <source>
        <dbReference type="ARBA" id="ARBA00022448"/>
    </source>
</evidence>
<comment type="similarity">
    <text evidence="2">Belongs to the ABC transporter superfamily. ABCC family. Conjugate transporter (TC 3.A.1.208) subfamily.</text>
</comment>
<reference evidence="9" key="1">
    <citation type="submission" date="2020-04" db="EMBL/GenBank/DDBJ databases">
        <authorList>
            <person name="Alioto T."/>
            <person name="Alioto T."/>
            <person name="Gomez Garrido J."/>
        </authorList>
    </citation>
    <scope>NUCLEOTIDE SEQUENCE</scope>
    <source>
        <strain evidence="9">A484AB</strain>
    </source>
</reference>
<keyword evidence="4" id="KW-0812">Transmembrane</keyword>
<dbReference type="AlphaFoldDB" id="A0A7D9IH16"/>
<dbReference type="EMBL" id="CACRXK020005318">
    <property type="protein sequence ID" value="CAB4005803.1"/>
    <property type="molecule type" value="Genomic_DNA"/>
</dbReference>
<dbReference type="PANTHER" id="PTHR24223">
    <property type="entry name" value="ATP-BINDING CASSETTE SUB-FAMILY C"/>
    <property type="match status" value="1"/>
</dbReference>
<keyword evidence="8" id="KW-0472">Membrane</keyword>
<dbReference type="PANTHER" id="PTHR24223:SF456">
    <property type="entry name" value="MULTIDRUG RESISTANCE-ASSOCIATED PROTEIN LETHAL(2)03659"/>
    <property type="match status" value="1"/>
</dbReference>
<keyword evidence="3" id="KW-0813">Transport</keyword>
<comment type="caution">
    <text evidence="9">The sequence shown here is derived from an EMBL/GenBank/DDBJ whole genome shotgun (WGS) entry which is preliminary data.</text>
</comment>
<dbReference type="InterPro" id="IPR050173">
    <property type="entry name" value="ABC_transporter_C-like"/>
</dbReference>
<dbReference type="Gene3D" id="1.20.1560.10">
    <property type="entry name" value="ABC transporter type 1, transmembrane domain"/>
    <property type="match status" value="1"/>
</dbReference>
<dbReference type="GO" id="GO:0016020">
    <property type="term" value="C:membrane"/>
    <property type="evidence" value="ECO:0007669"/>
    <property type="project" value="UniProtKB-SubCell"/>
</dbReference>
<keyword evidence="6" id="KW-0067">ATP-binding</keyword>
<accession>A0A7D9IH16</accession>
<dbReference type="OrthoDB" id="5987170at2759"/>
<protein>
    <submittedName>
        <fullName evidence="9">Multidrug resistance-associated 4-like</fullName>
    </submittedName>
</protein>
<evidence type="ECO:0000256" key="2">
    <source>
        <dbReference type="ARBA" id="ARBA00009726"/>
    </source>
</evidence>
<keyword evidence="5" id="KW-0547">Nucleotide-binding</keyword>
<dbReference type="GO" id="GO:0005524">
    <property type="term" value="F:ATP binding"/>
    <property type="evidence" value="ECO:0007669"/>
    <property type="project" value="UniProtKB-KW"/>
</dbReference>
<evidence type="ECO:0000256" key="8">
    <source>
        <dbReference type="ARBA" id="ARBA00023136"/>
    </source>
</evidence>
<sequence>MFRTILRAPIYFFDTNPVGRVLNRFSKDLGLMDDMLPLAFFDAFQLTVFGLAILLISVLSQPYIAVVVVPIIGVFVWLRQYFVKSSREIKRIEALSRSPLYSHISATLQGLATIRASEEQNQFHEMYNKYQDCNTSASYYYLAANRWLGYRLDIICAILMTFVAFAPFIAYETGLVRKEQITFQETNLRILQGCPRHWCCWHHLIPCIERTSNAKTLQRNEGYKGLTIKRIGDKPEQPRTCGARLFGQLVLSFYQMVSH</sequence>
<evidence type="ECO:0000256" key="7">
    <source>
        <dbReference type="ARBA" id="ARBA00022989"/>
    </source>
</evidence>
<dbReference type="Pfam" id="PF00664">
    <property type="entry name" value="ABC_membrane"/>
    <property type="match status" value="1"/>
</dbReference>
<evidence type="ECO:0000256" key="1">
    <source>
        <dbReference type="ARBA" id="ARBA00004141"/>
    </source>
</evidence>
<evidence type="ECO:0000313" key="9">
    <source>
        <dbReference type="EMBL" id="CAB4005803.1"/>
    </source>
</evidence>
<evidence type="ECO:0000256" key="6">
    <source>
        <dbReference type="ARBA" id="ARBA00022840"/>
    </source>
</evidence>
<dbReference type="GO" id="GO:0140359">
    <property type="term" value="F:ABC-type transporter activity"/>
    <property type="evidence" value="ECO:0007669"/>
    <property type="project" value="InterPro"/>
</dbReference>